<dbReference type="CDD" id="cd13142">
    <property type="entry name" value="MATE_like_12"/>
    <property type="match status" value="1"/>
</dbReference>
<proteinExistence type="predicted"/>
<sequence>MSDESSEDRPDSPPEDRENGSRDDTGFEAAGGPDGDGGGPDGGGGGPDGDDPDSDGDGPDSDDDGRVSEESITEGSLVRPLFHLAWPIVVIQLLQVTYNVVDTLYLGRLSAEAVGAISLAFPLIFLLIAVAGGFTTAGAILVAQYTGADGDGSAGLVAGQTIFTVSVLSVFIGIAGYLYTRPALELLPSDPETAATVIPLAADYMEVIFAGIPLMFGFFVFSALMRGYGDTRTPMAVMLVSVVLNVFLDPFLIFGFADNPLFELLAGIPVVGALDPIALETSLFAVTGFTGYGIEGAAVATILSRGVATAIGIWLLFGTGLGPAVTVSHLVPDLEFIRDIFRLGLPSSVEQTTSALAMITLTAMVVTFSPPVVAAYGLGNRLISLVFLPAMGLGRAIDTMVGQNLGADRADRAGRSVKLAAGTGAGVMFLVAVVAVTFTEPIVGAFLGDVPDAPATIGHAVEYVRIRSVEFAFIGVSQVILGAFRGAGNTKTAMVISILTLWVGRVASVGYLVFVAGWGETGVWVGMALGNVLGAIIGVAWFARGTWTERYIDDPDSDVDAVASD</sequence>
<evidence type="ECO:0000256" key="6">
    <source>
        <dbReference type="ARBA" id="ARBA00023136"/>
    </source>
</evidence>
<feature type="transmembrane region" description="Helical" evidence="8">
    <location>
        <begin position="306"/>
        <end position="325"/>
    </location>
</feature>
<dbReference type="Pfam" id="PF01554">
    <property type="entry name" value="MatE"/>
    <property type="match status" value="2"/>
</dbReference>
<gene>
    <name evidence="9" type="ORF">ACFQMK_12980</name>
</gene>
<feature type="transmembrane region" description="Helical" evidence="8">
    <location>
        <begin position="524"/>
        <end position="543"/>
    </location>
</feature>
<feature type="transmembrane region" description="Helical" evidence="8">
    <location>
        <begin position="471"/>
        <end position="488"/>
    </location>
</feature>
<dbReference type="EMBL" id="JBHSZZ010000060">
    <property type="protein sequence ID" value="MFC7187777.1"/>
    <property type="molecule type" value="Genomic_DNA"/>
</dbReference>
<keyword evidence="10" id="KW-1185">Reference proteome</keyword>
<evidence type="ECO:0000256" key="5">
    <source>
        <dbReference type="ARBA" id="ARBA00022989"/>
    </source>
</evidence>
<accession>A0ABD5YFV1</accession>
<feature type="transmembrane region" description="Helical" evidence="8">
    <location>
        <begin position="355"/>
        <end position="378"/>
    </location>
</feature>
<feature type="transmembrane region" description="Helical" evidence="8">
    <location>
        <begin position="277"/>
        <end position="294"/>
    </location>
</feature>
<feature type="transmembrane region" description="Helical" evidence="8">
    <location>
        <begin position="81"/>
        <end position="101"/>
    </location>
</feature>
<keyword evidence="3" id="KW-1003">Cell membrane</keyword>
<feature type="transmembrane region" description="Helical" evidence="8">
    <location>
        <begin position="154"/>
        <end position="179"/>
    </location>
</feature>
<evidence type="ECO:0000256" key="4">
    <source>
        <dbReference type="ARBA" id="ARBA00022692"/>
    </source>
</evidence>
<keyword evidence="2" id="KW-0813">Transport</keyword>
<reference evidence="9 10" key="1">
    <citation type="journal article" date="2019" name="Int. J. Syst. Evol. Microbiol.">
        <title>The Global Catalogue of Microorganisms (GCM) 10K type strain sequencing project: providing services to taxonomists for standard genome sequencing and annotation.</title>
        <authorList>
            <consortium name="The Broad Institute Genomics Platform"/>
            <consortium name="The Broad Institute Genome Sequencing Center for Infectious Disease"/>
            <person name="Wu L."/>
            <person name="Ma J."/>
        </authorList>
    </citation>
    <scope>NUCLEOTIDE SEQUENCE [LARGE SCALE GENOMIC DNA]</scope>
    <source>
        <strain evidence="9 10">Q85</strain>
    </source>
</reference>
<keyword evidence="4 8" id="KW-0812">Transmembrane</keyword>
<organism evidence="9 10">
    <name type="scientific">Halorubrum yunnanense</name>
    <dbReference type="NCBI Taxonomy" id="1526162"/>
    <lineage>
        <taxon>Archaea</taxon>
        <taxon>Methanobacteriati</taxon>
        <taxon>Methanobacteriota</taxon>
        <taxon>Stenosarchaea group</taxon>
        <taxon>Halobacteria</taxon>
        <taxon>Halobacteriales</taxon>
        <taxon>Haloferacaceae</taxon>
        <taxon>Halorubrum</taxon>
    </lineage>
</organism>
<dbReference type="NCBIfam" id="TIGR00797">
    <property type="entry name" value="matE"/>
    <property type="match status" value="1"/>
</dbReference>
<dbReference type="GO" id="GO:0005886">
    <property type="term" value="C:plasma membrane"/>
    <property type="evidence" value="ECO:0007669"/>
    <property type="project" value="UniProtKB-SubCell"/>
</dbReference>
<feature type="compositionally biased region" description="Acidic residues" evidence="7">
    <location>
        <begin position="48"/>
        <end position="63"/>
    </location>
</feature>
<dbReference type="InterPro" id="IPR052031">
    <property type="entry name" value="Membrane_Transporter-Flippase"/>
</dbReference>
<comment type="subcellular location">
    <subcellularLocation>
        <location evidence="1">Cell membrane</location>
        <topology evidence="1">Multi-pass membrane protein</topology>
    </subcellularLocation>
</comment>
<evidence type="ECO:0000313" key="10">
    <source>
        <dbReference type="Proteomes" id="UP001596390"/>
    </source>
</evidence>
<dbReference type="Proteomes" id="UP001596390">
    <property type="component" value="Unassembled WGS sequence"/>
</dbReference>
<comment type="caution">
    <text evidence="9">The sequence shown here is derived from an EMBL/GenBank/DDBJ whole genome shotgun (WGS) entry which is preliminary data.</text>
</comment>
<feature type="compositionally biased region" description="Basic and acidic residues" evidence="7">
    <location>
        <begin position="7"/>
        <end position="25"/>
    </location>
</feature>
<evidence type="ECO:0000256" key="8">
    <source>
        <dbReference type="SAM" id="Phobius"/>
    </source>
</evidence>
<feature type="transmembrane region" description="Helical" evidence="8">
    <location>
        <begin position="207"/>
        <end position="224"/>
    </location>
</feature>
<feature type="transmembrane region" description="Helical" evidence="8">
    <location>
        <begin position="113"/>
        <end position="142"/>
    </location>
</feature>
<evidence type="ECO:0000256" key="2">
    <source>
        <dbReference type="ARBA" id="ARBA00022448"/>
    </source>
</evidence>
<evidence type="ECO:0000256" key="7">
    <source>
        <dbReference type="SAM" id="MobiDB-lite"/>
    </source>
</evidence>
<evidence type="ECO:0000256" key="3">
    <source>
        <dbReference type="ARBA" id="ARBA00022475"/>
    </source>
</evidence>
<protein>
    <submittedName>
        <fullName evidence="9">MATE family efflux transporter</fullName>
    </submittedName>
</protein>
<dbReference type="PANTHER" id="PTHR43549">
    <property type="entry name" value="MULTIDRUG RESISTANCE PROTEIN YPNP-RELATED"/>
    <property type="match status" value="1"/>
</dbReference>
<feature type="compositionally biased region" description="Gly residues" evidence="7">
    <location>
        <begin position="32"/>
        <end position="47"/>
    </location>
</feature>
<keyword evidence="5 8" id="KW-1133">Transmembrane helix</keyword>
<dbReference type="InterPro" id="IPR002528">
    <property type="entry name" value="MATE_fam"/>
</dbReference>
<feature type="region of interest" description="Disordered" evidence="7">
    <location>
        <begin position="1"/>
        <end position="72"/>
    </location>
</feature>
<feature type="transmembrane region" description="Helical" evidence="8">
    <location>
        <begin position="495"/>
        <end position="518"/>
    </location>
</feature>
<feature type="transmembrane region" description="Helical" evidence="8">
    <location>
        <begin position="236"/>
        <end position="257"/>
    </location>
</feature>
<evidence type="ECO:0000256" key="1">
    <source>
        <dbReference type="ARBA" id="ARBA00004651"/>
    </source>
</evidence>
<dbReference type="AlphaFoldDB" id="A0ABD5YFV1"/>
<name>A0ABD5YFV1_9EURY</name>
<dbReference type="PANTHER" id="PTHR43549:SF2">
    <property type="entry name" value="MULTIDRUG RESISTANCE PROTEIN NORM-RELATED"/>
    <property type="match status" value="1"/>
</dbReference>
<evidence type="ECO:0000313" key="9">
    <source>
        <dbReference type="EMBL" id="MFC7187777.1"/>
    </source>
</evidence>
<dbReference type="RefSeq" id="WP_267665245.1">
    <property type="nucleotide sequence ID" value="NZ_JAODIX010000060.1"/>
</dbReference>
<keyword evidence="6 8" id="KW-0472">Membrane</keyword>
<feature type="transmembrane region" description="Helical" evidence="8">
    <location>
        <begin position="419"/>
        <end position="438"/>
    </location>
</feature>